<comment type="caution">
    <text evidence="7">The sequence shown here is derived from an EMBL/GenBank/DDBJ whole genome shotgun (WGS) entry which is preliminary data.</text>
</comment>
<evidence type="ECO:0000256" key="5">
    <source>
        <dbReference type="ARBA" id="ARBA00023002"/>
    </source>
</evidence>
<keyword evidence="5" id="KW-0560">Oxidoreductase</keyword>
<keyword evidence="8" id="KW-1185">Reference proteome</keyword>
<accession>A0ABU5RY36</accession>
<sequence>MQGHPNPAPNPAQNVVIVGGGFGGLYTALALAQRKHHPPVLLIEPNDRFLFLPLLYELLSGELRGWEIAPRYDGLLAGRGLAWLQDRVERIDTGGHRLHTAGGRTIPYGRLVLATGAESNTFAVPGADRHSLGFRSLADVERLQRLLAELRQQRRPLQRIAVVGAGPTGVELACKLADMAEGSAVIELIEQGPQLLPQARSFNREQAALALQRRDVRLRTRTQVEAVEAEALTLRCHPDGGSPDHAETLAIRAVVWTAGLSFRPPRIDPAPACDSRGRLLCGPDLRLRDHDSLFVVGDLAAPVDPEEAAGEGPGPAPPATAQVAFQQAPVLAANLMRSLAGEPLEPFHWKDLGEMMSLGIGEASLTGSGVTLAGPAAYQLRRLAYLTRLPGRSHQLRVAAGWLADWTP</sequence>
<dbReference type="SUPFAM" id="SSF51905">
    <property type="entry name" value="FAD/NAD(P)-binding domain"/>
    <property type="match status" value="2"/>
</dbReference>
<dbReference type="Pfam" id="PF07992">
    <property type="entry name" value="Pyr_redox_2"/>
    <property type="match status" value="1"/>
</dbReference>
<dbReference type="InterPro" id="IPR036188">
    <property type="entry name" value="FAD/NAD-bd_sf"/>
</dbReference>
<evidence type="ECO:0000256" key="3">
    <source>
        <dbReference type="ARBA" id="ARBA00022630"/>
    </source>
</evidence>
<dbReference type="PRINTS" id="PR00411">
    <property type="entry name" value="PNDRDTASEI"/>
</dbReference>
<gene>
    <name evidence="7" type="ORF">VB738_15735</name>
</gene>
<evidence type="ECO:0000313" key="7">
    <source>
        <dbReference type="EMBL" id="MEA5392714.1"/>
    </source>
</evidence>
<dbReference type="PANTHER" id="PTHR42913">
    <property type="entry name" value="APOPTOSIS-INDUCING FACTOR 1"/>
    <property type="match status" value="1"/>
</dbReference>
<comment type="cofactor">
    <cofactor evidence="1">
        <name>FAD</name>
        <dbReference type="ChEBI" id="CHEBI:57692"/>
    </cofactor>
</comment>
<keyword evidence="4" id="KW-0274">FAD</keyword>
<dbReference type="PANTHER" id="PTHR42913:SF3">
    <property type="entry name" value="64 KDA MITOCHONDRIAL NADH DEHYDROGENASE (EUROFUNG)"/>
    <property type="match status" value="1"/>
</dbReference>
<feature type="domain" description="FAD/NAD(P)-binding" evidence="6">
    <location>
        <begin position="14"/>
        <end position="328"/>
    </location>
</feature>
<dbReference type="EMBL" id="JAYGHX010000015">
    <property type="protein sequence ID" value="MEA5392714.1"/>
    <property type="molecule type" value="Genomic_DNA"/>
</dbReference>
<proteinExistence type="inferred from homology"/>
<evidence type="ECO:0000313" key="8">
    <source>
        <dbReference type="Proteomes" id="UP001304461"/>
    </source>
</evidence>
<evidence type="ECO:0000256" key="1">
    <source>
        <dbReference type="ARBA" id="ARBA00001974"/>
    </source>
</evidence>
<organism evidence="7 8">
    <name type="scientific">Cyanobium gracile UHCC 0139</name>
    <dbReference type="NCBI Taxonomy" id="3110308"/>
    <lineage>
        <taxon>Bacteria</taxon>
        <taxon>Bacillati</taxon>
        <taxon>Cyanobacteriota</taxon>
        <taxon>Cyanophyceae</taxon>
        <taxon>Synechococcales</taxon>
        <taxon>Prochlorococcaceae</taxon>
        <taxon>Cyanobium</taxon>
    </lineage>
</organism>
<evidence type="ECO:0000256" key="2">
    <source>
        <dbReference type="ARBA" id="ARBA00005272"/>
    </source>
</evidence>
<dbReference type="InterPro" id="IPR051169">
    <property type="entry name" value="NADH-Q_oxidoreductase"/>
</dbReference>
<dbReference type="Proteomes" id="UP001304461">
    <property type="component" value="Unassembled WGS sequence"/>
</dbReference>
<dbReference type="InterPro" id="IPR023753">
    <property type="entry name" value="FAD/NAD-binding_dom"/>
</dbReference>
<dbReference type="Gene3D" id="3.50.50.100">
    <property type="match status" value="1"/>
</dbReference>
<protein>
    <submittedName>
        <fullName evidence="7">FAD-dependent oxidoreductase</fullName>
    </submittedName>
</protein>
<reference evidence="7 8" key="1">
    <citation type="submission" date="2023-12" db="EMBL/GenBank/DDBJ databases">
        <title>Baltic Sea Cyanobacteria.</title>
        <authorList>
            <person name="Delbaje E."/>
            <person name="Fewer D.P."/>
            <person name="Shishido T.K."/>
        </authorList>
    </citation>
    <scope>NUCLEOTIDE SEQUENCE [LARGE SCALE GENOMIC DNA]</scope>
    <source>
        <strain evidence="7 8">UHCC 0139</strain>
    </source>
</reference>
<evidence type="ECO:0000259" key="6">
    <source>
        <dbReference type="Pfam" id="PF07992"/>
    </source>
</evidence>
<dbReference type="PRINTS" id="PR00368">
    <property type="entry name" value="FADPNR"/>
</dbReference>
<name>A0ABU5RY36_9CYAN</name>
<dbReference type="RefSeq" id="WP_323306642.1">
    <property type="nucleotide sequence ID" value="NZ_JAYGHX010000015.1"/>
</dbReference>
<evidence type="ECO:0000256" key="4">
    <source>
        <dbReference type="ARBA" id="ARBA00022827"/>
    </source>
</evidence>
<comment type="similarity">
    <text evidence="2">Belongs to the NADH dehydrogenase family.</text>
</comment>
<keyword evidence="3" id="KW-0285">Flavoprotein</keyword>